<dbReference type="EMBL" id="GISG01209193">
    <property type="protein sequence ID" value="MBA4660719.1"/>
    <property type="molecule type" value="Transcribed_RNA"/>
</dbReference>
<sequence>MKLHFHEQLMCILQQVSFTQTVYKSATSAGIWANPFTQHFRENSNDYINDSVFIISVHQMIEISYTRLTTIFPHNLYSFQYLLCLEMQIVSIQGRIFEELAKKLMLRTIEV</sequence>
<evidence type="ECO:0000313" key="1">
    <source>
        <dbReference type="EMBL" id="MBA4660719.1"/>
    </source>
</evidence>
<accession>A0A7C9A6N9</accession>
<dbReference type="AlphaFoldDB" id="A0A7C9A6N9"/>
<name>A0A7C9A6N9_OPUST</name>
<proteinExistence type="predicted"/>
<protein>
    <submittedName>
        <fullName evidence="1">Uncharacterized protein</fullName>
    </submittedName>
</protein>
<organism evidence="1">
    <name type="scientific">Opuntia streptacantha</name>
    <name type="common">Prickly pear cactus</name>
    <name type="synonym">Opuntia cardona</name>
    <dbReference type="NCBI Taxonomy" id="393608"/>
    <lineage>
        <taxon>Eukaryota</taxon>
        <taxon>Viridiplantae</taxon>
        <taxon>Streptophyta</taxon>
        <taxon>Embryophyta</taxon>
        <taxon>Tracheophyta</taxon>
        <taxon>Spermatophyta</taxon>
        <taxon>Magnoliopsida</taxon>
        <taxon>eudicotyledons</taxon>
        <taxon>Gunneridae</taxon>
        <taxon>Pentapetalae</taxon>
        <taxon>Caryophyllales</taxon>
        <taxon>Cactineae</taxon>
        <taxon>Cactaceae</taxon>
        <taxon>Opuntioideae</taxon>
        <taxon>Opuntia</taxon>
    </lineage>
</organism>
<reference evidence="1" key="2">
    <citation type="submission" date="2020-07" db="EMBL/GenBank/DDBJ databases">
        <authorList>
            <person name="Vera ALvarez R."/>
            <person name="Arias-Moreno D.M."/>
            <person name="Jimenez-Jacinto V."/>
            <person name="Jimenez-Bremont J.F."/>
            <person name="Swaminathan K."/>
            <person name="Moose S.P."/>
            <person name="Guerrero-Gonzalez M.L."/>
            <person name="Marino-Ramirez L."/>
            <person name="Landsman D."/>
            <person name="Rodriguez-Kessler M."/>
            <person name="Delgado-Sanchez P."/>
        </authorList>
    </citation>
    <scope>NUCLEOTIDE SEQUENCE</scope>
    <source>
        <tissue evidence="1">Cladode</tissue>
    </source>
</reference>
<reference evidence="1" key="1">
    <citation type="journal article" date="2013" name="J. Plant Res.">
        <title>Effect of fungi and light on seed germination of three Opuntia species from semiarid lands of central Mexico.</title>
        <authorList>
            <person name="Delgado-Sanchez P."/>
            <person name="Jimenez-Bremont J.F."/>
            <person name="Guerrero-Gonzalez Mde L."/>
            <person name="Flores J."/>
        </authorList>
    </citation>
    <scope>NUCLEOTIDE SEQUENCE</scope>
    <source>
        <tissue evidence="1">Cladode</tissue>
    </source>
</reference>